<dbReference type="AlphaFoldDB" id="A0A401TUY5"/>
<comment type="caution">
    <text evidence="2">The sequence shown here is derived from an EMBL/GenBank/DDBJ whole genome shotgun (WGS) entry which is preliminary data.</text>
</comment>
<feature type="region of interest" description="Disordered" evidence="1">
    <location>
        <begin position="171"/>
        <end position="191"/>
    </location>
</feature>
<gene>
    <name evidence="2" type="ORF">chiPu_0030399</name>
</gene>
<accession>A0A401TUY5</accession>
<sequence length="231" mass="24696">LSLSLSLSLARPPPNLVALSHPPASLQGDPKRITLVLQQPAGVNPSGPRHVMMRTLPGKILIQGQQITALAHSQGGKGLPGQPGKVVTIQLQLQSPQQKLQPCQMILQQQQQPVPVAGGQQAPAQAQAQAQPQAQQLQALSAQVVTQSPAIRQPQNTQRLTVPLQVTLQQVRHGGGGRGRGSGERADTRTRSLAHTHSLTHTYNRGDSARFEDHLQTAIHRHSSLAAHFGI</sequence>
<protein>
    <submittedName>
        <fullName evidence="2">Uncharacterized protein</fullName>
    </submittedName>
</protein>
<feature type="compositionally biased region" description="Basic and acidic residues" evidence="1">
    <location>
        <begin position="181"/>
        <end position="190"/>
    </location>
</feature>
<evidence type="ECO:0000313" key="3">
    <source>
        <dbReference type="Proteomes" id="UP000287033"/>
    </source>
</evidence>
<evidence type="ECO:0000256" key="1">
    <source>
        <dbReference type="SAM" id="MobiDB-lite"/>
    </source>
</evidence>
<feature type="non-terminal residue" evidence="2">
    <location>
        <position position="1"/>
    </location>
</feature>
<dbReference type="Proteomes" id="UP000287033">
    <property type="component" value="Unassembled WGS sequence"/>
</dbReference>
<evidence type="ECO:0000313" key="2">
    <source>
        <dbReference type="EMBL" id="GCC46440.1"/>
    </source>
</evidence>
<dbReference type="EMBL" id="BEZZ01181985">
    <property type="protein sequence ID" value="GCC46440.1"/>
    <property type="molecule type" value="Genomic_DNA"/>
</dbReference>
<dbReference type="STRING" id="137246.A0A401TUY5"/>
<name>A0A401TUY5_CHIPU</name>
<dbReference type="OrthoDB" id="5857104at2759"/>
<proteinExistence type="predicted"/>
<keyword evidence="3" id="KW-1185">Reference proteome</keyword>
<reference evidence="2 3" key="1">
    <citation type="journal article" date="2018" name="Nat. Ecol. Evol.">
        <title>Shark genomes provide insights into elasmobranch evolution and the origin of vertebrates.</title>
        <authorList>
            <person name="Hara Y"/>
            <person name="Yamaguchi K"/>
            <person name="Onimaru K"/>
            <person name="Kadota M"/>
            <person name="Koyanagi M"/>
            <person name="Keeley SD"/>
            <person name="Tatsumi K"/>
            <person name="Tanaka K"/>
            <person name="Motone F"/>
            <person name="Kageyama Y"/>
            <person name="Nozu R"/>
            <person name="Adachi N"/>
            <person name="Nishimura O"/>
            <person name="Nakagawa R"/>
            <person name="Tanegashima C"/>
            <person name="Kiyatake I"/>
            <person name="Matsumoto R"/>
            <person name="Murakumo K"/>
            <person name="Nishida K"/>
            <person name="Terakita A"/>
            <person name="Kuratani S"/>
            <person name="Sato K"/>
            <person name="Hyodo S Kuraku.S."/>
        </authorList>
    </citation>
    <scope>NUCLEOTIDE SEQUENCE [LARGE SCALE GENOMIC DNA]</scope>
</reference>
<organism evidence="2 3">
    <name type="scientific">Chiloscyllium punctatum</name>
    <name type="common">Brownbanded bambooshark</name>
    <name type="synonym">Hemiscyllium punctatum</name>
    <dbReference type="NCBI Taxonomy" id="137246"/>
    <lineage>
        <taxon>Eukaryota</taxon>
        <taxon>Metazoa</taxon>
        <taxon>Chordata</taxon>
        <taxon>Craniata</taxon>
        <taxon>Vertebrata</taxon>
        <taxon>Chondrichthyes</taxon>
        <taxon>Elasmobranchii</taxon>
        <taxon>Galeomorphii</taxon>
        <taxon>Galeoidea</taxon>
        <taxon>Orectolobiformes</taxon>
        <taxon>Hemiscylliidae</taxon>
        <taxon>Chiloscyllium</taxon>
    </lineage>
</organism>